<dbReference type="AlphaFoldDB" id="A0AAN9K0W5"/>
<keyword evidence="3" id="KW-1185">Reference proteome</keyword>
<comment type="caution">
    <text evidence="2">The sequence shown here is derived from an EMBL/GenBank/DDBJ whole genome shotgun (WGS) entry which is preliminary data.</text>
</comment>
<sequence length="159" mass="17520">MEIPKLDSWKCNGSSGERFYVGVEFNVLVWSEGEGVVVHGNVCGQCVKGPHLVFIVLLSFTLLSVVEYGIGESVSVFIHFISPKLCLLSLEEVFFSAIKASILDAFFCLYLGWIGNRGWPKGLLIFPKVARSQTCHSKDKHCPQICPLVGVSEKSKKAP</sequence>
<feature type="transmembrane region" description="Helical" evidence="1">
    <location>
        <begin position="52"/>
        <end position="81"/>
    </location>
</feature>
<keyword evidence="1" id="KW-0812">Transmembrane</keyword>
<protein>
    <submittedName>
        <fullName evidence="2">Uncharacterized protein</fullName>
    </submittedName>
</protein>
<feature type="transmembrane region" description="Helical" evidence="1">
    <location>
        <begin position="93"/>
        <end position="113"/>
    </location>
</feature>
<organism evidence="2 3">
    <name type="scientific">Clitoria ternatea</name>
    <name type="common">Butterfly pea</name>
    <dbReference type="NCBI Taxonomy" id="43366"/>
    <lineage>
        <taxon>Eukaryota</taxon>
        <taxon>Viridiplantae</taxon>
        <taxon>Streptophyta</taxon>
        <taxon>Embryophyta</taxon>
        <taxon>Tracheophyta</taxon>
        <taxon>Spermatophyta</taxon>
        <taxon>Magnoliopsida</taxon>
        <taxon>eudicotyledons</taxon>
        <taxon>Gunneridae</taxon>
        <taxon>Pentapetalae</taxon>
        <taxon>rosids</taxon>
        <taxon>fabids</taxon>
        <taxon>Fabales</taxon>
        <taxon>Fabaceae</taxon>
        <taxon>Papilionoideae</taxon>
        <taxon>50 kb inversion clade</taxon>
        <taxon>NPAAA clade</taxon>
        <taxon>indigoferoid/millettioid clade</taxon>
        <taxon>Phaseoleae</taxon>
        <taxon>Clitoria</taxon>
    </lineage>
</organism>
<name>A0AAN9K0W5_CLITE</name>
<dbReference type="EMBL" id="JAYKXN010000002">
    <property type="protein sequence ID" value="KAK7308925.1"/>
    <property type="molecule type" value="Genomic_DNA"/>
</dbReference>
<evidence type="ECO:0000313" key="3">
    <source>
        <dbReference type="Proteomes" id="UP001359559"/>
    </source>
</evidence>
<dbReference type="Proteomes" id="UP001359559">
    <property type="component" value="Unassembled WGS sequence"/>
</dbReference>
<reference evidence="2 3" key="1">
    <citation type="submission" date="2024-01" db="EMBL/GenBank/DDBJ databases">
        <title>The genomes of 5 underutilized Papilionoideae crops provide insights into root nodulation and disease resistance.</title>
        <authorList>
            <person name="Yuan L."/>
        </authorList>
    </citation>
    <scope>NUCLEOTIDE SEQUENCE [LARGE SCALE GENOMIC DNA]</scope>
    <source>
        <strain evidence="2">LY-2023</strain>
        <tissue evidence="2">Leaf</tissue>
    </source>
</reference>
<keyword evidence="1" id="KW-0472">Membrane</keyword>
<evidence type="ECO:0000256" key="1">
    <source>
        <dbReference type="SAM" id="Phobius"/>
    </source>
</evidence>
<gene>
    <name evidence="2" type="ORF">RJT34_05266</name>
</gene>
<proteinExistence type="predicted"/>
<evidence type="ECO:0000313" key="2">
    <source>
        <dbReference type="EMBL" id="KAK7308925.1"/>
    </source>
</evidence>
<keyword evidence="1" id="KW-1133">Transmembrane helix</keyword>
<accession>A0AAN9K0W5</accession>